<evidence type="ECO:0000256" key="2">
    <source>
        <dbReference type="ARBA" id="ARBA00022448"/>
    </source>
</evidence>
<dbReference type="InterPro" id="IPR018389">
    <property type="entry name" value="DctP_fam"/>
</dbReference>
<feature type="chain" id="PRO_5039234456" evidence="6">
    <location>
        <begin position="18"/>
        <end position="345"/>
    </location>
</feature>
<dbReference type="NCBIfam" id="NF037995">
    <property type="entry name" value="TRAP_S1"/>
    <property type="match status" value="1"/>
</dbReference>
<name>A0A917B5A1_HALAA</name>
<dbReference type="GO" id="GO:0030288">
    <property type="term" value="C:outer membrane-bounded periplasmic space"/>
    <property type="evidence" value="ECO:0007669"/>
    <property type="project" value="InterPro"/>
</dbReference>
<keyword evidence="4" id="KW-0175">Coiled coil</keyword>
<dbReference type="InterPro" id="IPR004682">
    <property type="entry name" value="TRAP_DctP"/>
</dbReference>
<dbReference type="PANTHER" id="PTHR33376:SF7">
    <property type="entry name" value="C4-DICARBOXYLATE-BINDING PROTEIN DCTB"/>
    <property type="match status" value="1"/>
</dbReference>
<dbReference type="Gene3D" id="3.40.190.170">
    <property type="entry name" value="Bacterial extracellular solute-binding protein, family 7"/>
    <property type="match status" value="1"/>
</dbReference>
<dbReference type="PANTHER" id="PTHR33376">
    <property type="match status" value="1"/>
</dbReference>
<keyword evidence="3 6" id="KW-0732">Signal</keyword>
<proteinExistence type="inferred from homology"/>
<dbReference type="NCBIfam" id="TIGR00787">
    <property type="entry name" value="dctP"/>
    <property type="match status" value="1"/>
</dbReference>
<evidence type="ECO:0000313" key="8">
    <source>
        <dbReference type="Proteomes" id="UP000660110"/>
    </source>
</evidence>
<dbReference type="PIRSF" id="PIRSF006470">
    <property type="entry name" value="DctB"/>
    <property type="match status" value="1"/>
</dbReference>
<feature type="region of interest" description="Disordered" evidence="5">
    <location>
        <begin position="24"/>
        <end position="49"/>
    </location>
</feature>
<dbReference type="EMBL" id="BMEL01000002">
    <property type="protein sequence ID" value="GGF22894.1"/>
    <property type="molecule type" value="Genomic_DNA"/>
</dbReference>
<reference evidence="7" key="1">
    <citation type="journal article" date="2014" name="Int. J. Syst. Evol. Microbiol.">
        <title>Complete genome sequence of Corynebacterium casei LMG S-19264T (=DSM 44701T), isolated from a smear-ripened cheese.</title>
        <authorList>
            <consortium name="US DOE Joint Genome Institute (JGI-PGF)"/>
            <person name="Walter F."/>
            <person name="Albersmeier A."/>
            <person name="Kalinowski J."/>
            <person name="Ruckert C."/>
        </authorList>
    </citation>
    <scope>NUCLEOTIDE SEQUENCE</scope>
    <source>
        <strain evidence="7">CGMCC 1.12153</strain>
    </source>
</reference>
<sequence>MKKLLWALLVVSFLMLAACGNSEEAGSEAEGSDSEEKVSFKLSTPDPEDSNVTMAAKEFAEVVEEKSDGTIEISVHPNGTLYGGDPSAAVKQLGAGSLDMLVLSTSLYANFEPKFSAISVPYLFDDNEQYVSFLNGDLGNELLGSVSDLDIQGLGYWARDFRQITNSKHPIEEPADLDGLKLRVPNNPLWVEFFKGGGTATTPMDFGEVYNALQLGTIDGQENPLGVISSAKMHEVQDYLTISNHMADGWLVGLNQEKYDNLSDDQKQVLEEATQEVQDWSIDYNAEQADSIIETLEEEGMEVNELSEEQQQEFIELSQEAYPAFEEVIEDEEFFNEVLKSVGKD</sequence>
<evidence type="ECO:0000256" key="5">
    <source>
        <dbReference type="SAM" id="MobiDB-lite"/>
    </source>
</evidence>
<protein>
    <submittedName>
        <fullName evidence="7">ABC transporter substrate-binding protein</fullName>
    </submittedName>
</protein>
<feature type="signal peptide" evidence="6">
    <location>
        <begin position="1"/>
        <end position="17"/>
    </location>
</feature>
<dbReference type="GO" id="GO:0055085">
    <property type="term" value="P:transmembrane transport"/>
    <property type="evidence" value="ECO:0007669"/>
    <property type="project" value="InterPro"/>
</dbReference>
<evidence type="ECO:0000313" key="7">
    <source>
        <dbReference type="EMBL" id="GGF22894.1"/>
    </source>
</evidence>
<comment type="similarity">
    <text evidence="1">Belongs to the bacterial solute-binding protein 7 family.</text>
</comment>
<dbReference type="Pfam" id="PF03480">
    <property type="entry name" value="DctP"/>
    <property type="match status" value="1"/>
</dbReference>
<evidence type="ECO:0000256" key="1">
    <source>
        <dbReference type="ARBA" id="ARBA00009023"/>
    </source>
</evidence>
<keyword evidence="2" id="KW-0813">Transport</keyword>
<reference evidence="7" key="2">
    <citation type="submission" date="2020-09" db="EMBL/GenBank/DDBJ databases">
        <authorList>
            <person name="Sun Q."/>
            <person name="Zhou Y."/>
        </authorList>
    </citation>
    <scope>NUCLEOTIDE SEQUENCE</scope>
    <source>
        <strain evidence="7">CGMCC 1.12153</strain>
    </source>
</reference>
<accession>A0A917B5A1</accession>
<dbReference type="AlphaFoldDB" id="A0A917B5A1"/>
<dbReference type="PROSITE" id="PS51257">
    <property type="entry name" value="PROKAR_LIPOPROTEIN"/>
    <property type="match status" value="1"/>
</dbReference>
<dbReference type="Proteomes" id="UP000660110">
    <property type="component" value="Unassembled WGS sequence"/>
</dbReference>
<dbReference type="RefSeq" id="WP_229735163.1">
    <property type="nucleotide sequence ID" value="NZ_BMEL01000002.1"/>
</dbReference>
<evidence type="ECO:0000256" key="4">
    <source>
        <dbReference type="SAM" id="Coils"/>
    </source>
</evidence>
<evidence type="ECO:0000256" key="6">
    <source>
        <dbReference type="SAM" id="SignalP"/>
    </source>
</evidence>
<organism evidence="7 8">
    <name type="scientific">Halobacillus andaensis</name>
    <dbReference type="NCBI Taxonomy" id="1176239"/>
    <lineage>
        <taxon>Bacteria</taxon>
        <taxon>Bacillati</taxon>
        <taxon>Bacillota</taxon>
        <taxon>Bacilli</taxon>
        <taxon>Bacillales</taxon>
        <taxon>Bacillaceae</taxon>
        <taxon>Halobacillus</taxon>
    </lineage>
</organism>
<gene>
    <name evidence="7" type="ORF">GCM10010954_22120</name>
</gene>
<feature type="coiled-coil region" evidence="4">
    <location>
        <begin position="270"/>
        <end position="313"/>
    </location>
</feature>
<comment type="caution">
    <text evidence="7">The sequence shown here is derived from an EMBL/GenBank/DDBJ whole genome shotgun (WGS) entry which is preliminary data.</text>
</comment>
<keyword evidence="8" id="KW-1185">Reference proteome</keyword>
<dbReference type="InterPro" id="IPR038404">
    <property type="entry name" value="TRAP_DctP_sf"/>
</dbReference>
<evidence type="ECO:0000256" key="3">
    <source>
        <dbReference type="ARBA" id="ARBA00022729"/>
    </source>
</evidence>